<dbReference type="InterPro" id="IPR019546">
    <property type="entry name" value="TAT_signal_bac_arc"/>
</dbReference>
<dbReference type="AlphaFoldDB" id="A0A1R3UZ28"/>
<accession>A0A1R3UZ28</accession>
<reference evidence="2" key="1">
    <citation type="submission" date="2017-01" db="EMBL/GenBank/DDBJ databases">
        <authorList>
            <person name="Brunel B."/>
        </authorList>
    </citation>
    <scope>NUCLEOTIDE SEQUENCE [LARGE SCALE GENOMIC DNA]</scope>
</reference>
<dbReference type="NCBIfam" id="TIGR01409">
    <property type="entry name" value="TAT_signal_seq"/>
    <property type="match status" value="1"/>
</dbReference>
<organism evidence="1 2">
    <name type="scientific">Mesorhizobium prunaredense</name>
    <dbReference type="NCBI Taxonomy" id="1631249"/>
    <lineage>
        <taxon>Bacteria</taxon>
        <taxon>Pseudomonadati</taxon>
        <taxon>Pseudomonadota</taxon>
        <taxon>Alphaproteobacteria</taxon>
        <taxon>Hyphomicrobiales</taxon>
        <taxon>Phyllobacteriaceae</taxon>
        <taxon>Mesorhizobium</taxon>
    </lineage>
</organism>
<proteinExistence type="predicted"/>
<name>A0A1R3UZ28_9HYPH</name>
<protein>
    <recommendedName>
        <fullName evidence="3">Twin-arginine translocation signal domain-containing protein</fullName>
    </recommendedName>
</protein>
<dbReference type="EMBL" id="FTPD01000001">
    <property type="protein sequence ID" value="SIT52837.1"/>
    <property type="molecule type" value="Genomic_DNA"/>
</dbReference>
<keyword evidence="2" id="KW-1185">Reference proteome</keyword>
<evidence type="ECO:0008006" key="3">
    <source>
        <dbReference type="Google" id="ProtNLM"/>
    </source>
</evidence>
<dbReference type="Proteomes" id="UP000188388">
    <property type="component" value="Unassembled WGS sequence"/>
</dbReference>
<sequence length="49" mass="5645">MPFCNSEERSVPIQIMQTRRRFLAGAAMTGAADGTDWRFLDELKRELKT</sequence>
<dbReference type="STRING" id="1631249.BQ8794_10207"/>
<gene>
    <name evidence="1" type="ORF">BQ8794_10207</name>
</gene>
<evidence type="ECO:0000313" key="2">
    <source>
        <dbReference type="Proteomes" id="UP000188388"/>
    </source>
</evidence>
<evidence type="ECO:0000313" key="1">
    <source>
        <dbReference type="EMBL" id="SIT52837.1"/>
    </source>
</evidence>